<gene>
    <name evidence="1" type="ORF">ACJDT4_17405</name>
</gene>
<dbReference type="Pfam" id="PF20092">
    <property type="entry name" value="DUF6483"/>
    <property type="match status" value="1"/>
</dbReference>
<proteinExistence type="predicted"/>
<protein>
    <submittedName>
        <fullName evidence="1">DUF6483 family protein</fullName>
    </submittedName>
</protein>
<keyword evidence="2" id="KW-1185">Reference proteome</keyword>
<comment type="caution">
    <text evidence="1">The sequence shown here is derived from an EMBL/GenBank/DDBJ whole genome shotgun (WGS) entry which is preliminary data.</text>
</comment>
<sequence>MNEENDYILRLIKSAMDFMVTVFSKKNAIGNCMDEANHKVKVSEDDLLRFMVNKYISDGKINEAEDMIFEAIEANKSEENFKTAISFYEELSGWSDDKLSKYNFSKREIIQGLKDVKEIYKQA</sequence>
<dbReference type="InterPro" id="IPR045507">
    <property type="entry name" value="DUF6483"/>
</dbReference>
<dbReference type="RefSeq" id="WP_406788840.1">
    <property type="nucleotide sequence ID" value="NZ_JBJIAA010000015.1"/>
</dbReference>
<organism evidence="1 2">
    <name type="scientific">Clostridium neuense</name>
    <dbReference type="NCBI Taxonomy" id="1728934"/>
    <lineage>
        <taxon>Bacteria</taxon>
        <taxon>Bacillati</taxon>
        <taxon>Bacillota</taxon>
        <taxon>Clostridia</taxon>
        <taxon>Eubacteriales</taxon>
        <taxon>Clostridiaceae</taxon>
        <taxon>Clostridium</taxon>
    </lineage>
</organism>
<dbReference type="EMBL" id="JBJIAA010000015">
    <property type="protein sequence ID" value="MFL0252193.1"/>
    <property type="molecule type" value="Genomic_DNA"/>
</dbReference>
<evidence type="ECO:0000313" key="2">
    <source>
        <dbReference type="Proteomes" id="UP001623592"/>
    </source>
</evidence>
<reference evidence="1 2" key="1">
    <citation type="submission" date="2024-11" db="EMBL/GenBank/DDBJ databases">
        <authorList>
            <person name="Heng Y.C."/>
            <person name="Lim A.C.H."/>
            <person name="Lee J.K.Y."/>
            <person name="Kittelmann S."/>
        </authorList>
    </citation>
    <scope>NUCLEOTIDE SEQUENCE [LARGE SCALE GENOMIC DNA]</scope>
    <source>
        <strain evidence="1 2">WILCCON 0114</strain>
    </source>
</reference>
<evidence type="ECO:0000313" key="1">
    <source>
        <dbReference type="EMBL" id="MFL0252193.1"/>
    </source>
</evidence>
<dbReference type="Proteomes" id="UP001623592">
    <property type="component" value="Unassembled WGS sequence"/>
</dbReference>
<name>A0ABW8TI69_9CLOT</name>
<accession>A0ABW8TI69</accession>